<proteinExistence type="inferred from homology"/>
<comment type="caution">
    <text evidence="4">The sequence shown here is derived from an EMBL/GenBank/DDBJ whole genome shotgun (WGS) entry which is preliminary data.</text>
</comment>
<dbReference type="PANTHER" id="PTHR30486:SF6">
    <property type="entry name" value="TYPE IV PILUS RETRACTATION ATPASE PILT"/>
    <property type="match status" value="1"/>
</dbReference>
<dbReference type="CDD" id="cd01130">
    <property type="entry name" value="VirB11-like_ATPase"/>
    <property type="match status" value="1"/>
</dbReference>
<dbReference type="Pfam" id="PF00437">
    <property type="entry name" value="T2SSE"/>
    <property type="match status" value="1"/>
</dbReference>
<dbReference type="InterPro" id="IPR050921">
    <property type="entry name" value="T4SS_GSP_E_ATPase"/>
</dbReference>
<evidence type="ECO:0000256" key="2">
    <source>
        <dbReference type="SAM" id="MobiDB-lite"/>
    </source>
</evidence>
<dbReference type="PANTHER" id="PTHR30486">
    <property type="entry name" value="TWITCHING MOTILITY PROTEIN PILT"/>
    <property type="match status" value="1"/>
</dbReference>
<dbReference type="Gene3D" id="3.30.450.380">
    <property type="match status" value="1"/>
</dbReference>
<keyword evidence="5" id="KW-1185">Reference proteome</keyword>
<evidence type="ECO:0000313" key="4">
    <source>
        <dbReference type="EMBL" id="GAA2469294.1"/>
    </source>
</evidence>
<dbReference type="Proteomes" id="UP001500730">
    <property type="component" value="Unassembled WGS sequence"/>
</dbReference>
<feature type="region of interest" description="Disordered" evidence="2">
    <location>
        <begin position="1"/>
        <end position="98"/>
    </location>
</feature>
<comment type="similarity">
    <text evidence="1">Belongs to the GSP E family.</text>
</comment>
<evidence type="ECO:0000256" key="1">
    <source>
        <dbReference type="ARBA" id="ARBA00006611"/>
    </source>
</evidence>
<organism evidence="4 5">
    <name type="scientific">Terrabacter carboxydivorans</name>
    <dbReference type="NCBI Taxonomy" id="619730"/>
    <lineage>
        <taxon>Bacteria</taxon>
        <taxon>Bacillati</taxon>
        <taxon>Actinomycetota</taxon>
        <taxon>Actinomycetes</taxon>
        <taxon>Micrococcales</taxon>
        <taxon>Intrasporangiaceae</taxon>
        <taxon>Terrabacter</taxon>
    </lineage>
</organism>
<feature type="compositionally biased region" description="Basic and acidic residues" evidence="2">
    <location>
        <begin position="69"/>
        <end position="81"/>
    </location>
</feature>
<accession>A0ABN3KPY6</accession>
<dbReference type="SUPFAM" id="SSF52540">
    <property type="entry name" value="P-loop containing nucleoside triphosphate hydrolases"/>
    <property type="match status" value="1"/>
</dbReference>
<gene>
    <name evidence="4" type="ORF">GCM10009858_03250</name>
</gene>
<dbReference type="InterPro" id="IPR027417">
    <property type="entry name" value="P-loop_NTPase"/>
</dbReference>
<sequence>MKGRDGFPSPARWADHSDPADPTDPTSLPLFATQAAPPRPTAPTAPTATPPAVSSRPGRVRGTFSMRPTPERAPERDDVRDAMTATQQRTAAEPRPARAAYGSGLDWELVAALRQQASDRLSAALGEERAHLAAAVQRERGRAIILDLLNDESVARVEAGQAQWSGAEQDEMAQALDDALFGLGRLQPLVDDDRVENIIVTGCDRVTLELTDGRMVPGPAVANSDQELIDFLVFLASRSEANARPFSESQPKLHLRLDGGARLAAVAWVMPRPSMVIRRHRLRQVTLADLVARGNLSETAASFLRAAVRARKSIVVSGAQGAGKTTLVRALCAEIPRHEIIGTFETEYELHLHELTEVHPIVFAWEARPGSGERGADGRQAGEFTLSEALFDSFRFNLSRQIVGEVRGDEILAMLKAMESGAGSISTTHAVNAEGAINKLVTCAMEAGPHVTHDYAVRAIAASINLVVHVHLETSPLADGAAQRARWVSEVLTVAPGEREKGYSVQKVFATAPGSRVATPNVLPDDYLDLQQWGFDLTDFYGHRDEAAS</sequence>
<name>A0ABN3KPY6_9MICO</name>
<reference evidence="4 5" key="1">
    <citation type="journal article" date="2019" name="Int. J. Syst. Evol. Microbiol.">
        <title>The Global Catalogue of Microorganisms (GCM) 10K type strain sequencing project: providing services to taxonomists for standard genome sequencing and annotation.</title>
        <authorList>
            <consortium name="The Broad Institute Genomics Platform"/>
            <consortium name="The Broad Institute Genome Sequencing Center for Infectious Disease"/>
            <person name="Wu L."/>
            <person name="Ma J."/>
        </authorList>
    </citation>
    <scope>NUCLEOTIDE SEQUENCE [LARGE SCALE GENOMIC DNA]</scope>
    <source>
        <strain evidence="4 5">JCM 16259</strain>
    </source>
</reference>
<dbReference type="InterPro" id="IPR001482">
    <property type="entry name" value="T2SS/T4SS_dom"/>
</dbReference>
<protein>
    <recommendedName>
        <fullName evidence="3">Bacterial type II secretion system protein E domain-containing protein</fullName>
    </recommendedName>
</protein>
<feature type="domain" description="Bacterial type II secretion system protein E" evidence="3">
    <location>
        <begin position="262"/>
        <end position="472"/>
    </location>
</feature>
<dbReference type="EMBL" id="BAAARE010000001">
    <property type="protein sequence ID" value="GAA2469294.1"/>
    <property type="molecule type" value="Genomic_DNA"/>
</dbReference>
<evidence type="ECO:0000313" key="5">
    <source>
        <dbReference type="Proteomes" id="UP001500730"/>
    </source>
</evidence>
<dbReference type="Gene3D" id="3.40.50.300">
    <property type="entry name" value="P-loop containing nucleotide triphosphate hydrolases"/>
    <property type="match status" value="1"/>
</dbReference>
<evidence type="ECO:0000259" key="3">
    <source>
        <dbReference type="Pfam" id="PF00437"/>
    </source>
</evidence>